<dbReference type="GO" id="GO:0055085">
    <property type="term" value="P:transmembrane transport"/>
    <property type="evidence" value="ECO:0007669"/>
    <property type="project" value="InterPro"/>
</dbReference>
<evidence type="ECO:0000256" key="6">
    <source>
        <dbReference type="ARBA" id="ARBA00022692"/>
    </source>
</evidence>
<evidence type="ECO:0000313" key="12">
    <source>
        <dbReference type="Proteomes" id="UP000679220"/>
    </source>
</evidence>
<dbReference type="RefSeq" id="WP_212192204.1">
    <property type="nucleotide sequence ID" value="NZ_JAGTAR010000028.1"/>
</dbReference>
<dbReference type="GO" id="GO:0015031">
    <property type="term" value="P:protein transport"/>
    <property type="evidence" value="ECO:0007669"/>
    <property type="project" value="UniProtKB-KW"/>
</dbReference>
<reference evidence="11" key="2">
    <citation type="submission" date="2021-04" db="EMBL/GenBank/DDBJ databases">
        <authorList>
            <person name="Zhang T."/>
            <person name="Zhang Y."/>
            <person name="Lu D."/>
            <person name="Zuo D."/>
            <person name="Du Z."/>
        </authorList>
    </citation>
    <scope>NUCLEOTIDE SEQUENCE</scope>
    <source>
        <strain evidence="11">JR1</strain>
    </source>
</reference>
<proteinExistence type="inferred from homology"/>
<dbReference type="PANTHER" id="PTHR33446:SF2">
    <property type="entry name" value="PROTEIN TONB"/>
    <property type="match status" value="1"/>
</dbReference>
<dbReference type="InterPro" id="IPR006260">
    <property type="entry name" value="TonB/TolA_C"/>
</dbReference>
<dbReference type="AlphaFoldDB" id="A0A941IZ70"/>
<keyword evidence="7" id="KW-0653">Protein transport</keyword>
<protein>
    <submittedName>
        <fullName evidence="11">TonB family protein</fullName>
    </submittedName>
</protein>
<dbReference type="NCBIfam" id="TIGR01352">
    <property type="entry name" value="tonB_Cterm"/>
    <property type="match status" value="1"/>
</dbReference>
<evidence type="ECO:0000256" key="2">
    <source>
        <dbReference type="ARBA" id="ARBA00006555"/>
    </source>
</evidence>
<gene>
    <name evidence="11" type="ORF">KDU71_16535</name>
</gene>
<evidence type="ECO:0000256" key="1">
    <source>
        <dbReference type="ARBA" id="ARBA00004383"/>
    </source>
</evidence>
<dbReference type="GO" id="GO:0098797">
    <property type="term" value="C:plasma membrane protein complex"/>
    <property type="evidence" value="ECO:0007669"/>
    <property type="project" value="TreeGrafter"/>
</dbReference>
<dbReference type="Proteomes" id="UP000679220">
    <property type="component" value="Unassembled WGS sequence"/>
</dbReference>
<keyword evidence="4" id="KW-1003">Cell membrane</keyword>
<dbReference type="SUPFAM" id="SSF74653">
    <property type="entry name" value="TolA/TonB C-terminal domain"/>
    <property type="match status" value="1"/>
</dbReference>
<dbReference type="PROSITE" id="PS52015">
    <property type="entry name" value="TONB_CTD"/>
    <property type="match status" value="1"/>
</dbReference>
<comment type="caution">
    <text evidence="11">The sequence shown here is derived from an EMBL/GenBank/DDBJ whole genome shotgun (WGS) entry which is preliminary data.</text>
</comment>
<dbReference type="GO" id="GO:0031992">
    <property type="term" value="F:energy transducer activity"/>
    <property type="evidence" value="ECO:0007669"/>
    <property type="project" value="TreeGrafter"/>
</dbReference>
<feature type="domain" description="TonB C-terminal" evidence="10">
    <location>
        <begin position="132"/>
        <end position="222"/>
    </location>
</feature>
<keyword evidence="8" id="KW-1133">Transmembrane helix</keyword>
<evidence type="ECO:0000256" key="4">
    <source>
        <dbReference type="ARBA" id="ARBA00022475"/>
    </source>
</evidence>
<dbReference type="EMBL" id="JAGTAR010000028">
    <property type="protein sequence ID" value="MBR8537179.1"/>
    <property type="molecule type" value="Genomic_DNA"/>
</dbReference>
<reference evidence="11" key="1">
    <citation type="journal article" date="2018" name="Int. J. Syst. Evol. Microbiol.">
        <title>Carboxylicivirga sediminis sp. nov., isolated from coastal sediment.</title>
        <authorList>
            <person name="Wang F.Q."/>
            <person name="Ren L.H."/>
            <person name="Zou R.J."/>
            <person name="Sun Y.Z."/>
            <person name="Liu X.J."/>
            <person name="Jiang F."/>
            <person name="Liu L.J."/>
        </authorList>
    </citation>
    <scope>NUCLEOTIDE SEQUENCE</scope>
    <source>
        <strain evidence="11">JR1</strain>
    </source>
</reference>
<evidence type="ECO:0000256" key="7">
    <source>
        <dbReference type="ARBA" id="ARBA00022927"/>
    </source>
</evidence>
<dbReference type="InterPro" id="IPR051045">
    <property type="entry name" value="TonB-dependent_transducer"/>
</dbReference>
<keyword evidence="5" id="KW-0997">Cell inner membrane</keyword>
<evidence type="ECO:0000256" key="3">
    <source>
        <dbReference type="ARBA" id="ARBA00022448"/>
    </source>
</evidence>
<comment type="subcellular location">
    <subcellularLocation>
        <location evidence="1">Cell inner membrane</location>
        <topology evidence="1">Single-pass membrane protein</topology>
        <orientation evidence="1">Periplasmic side</orientation>
    </subcellularLocation>
</comment>
<evidence type="ECO:0000256" key="8">
    <source>
        <dbReference type="ARBA" id="ARBA00022989"/>
    </source>
</evidence>
<organism evidence="11 12">
    <name type="scientific">Carboxylicivirga sediminis</name>
    <dbReference type="NCBI Taxonomy" id="2006564"/>
    <lineage>
        <taxon>Bacteria</taxon>
        <taxon>Pseudomonadati</taxon>
        <taxon>Bacteroidota</taxon>
        <taxon>Bacteroidia</taxon>
        <taxon>Marinilabiliales</taxon>
        <taxon>Marinilabiliaceae</taxon>
        <taxon>Carboxylicivirga</taxon>
    </lineage>
</organism>
<keyword evidence="6" id="KW-0812">Transmembrane</keyword>
<comment type="similarity">
    <text evidence="2">Belongs to the TonB family.</text>
</comment>
<keyword evidence="9" id="KW-0472">Membrane</keyword>
<accession>A0A941IZ70</accession>
<keyword evidence="12" id="KW-1185">Reference proteome</keyword>
<dbReference type="Gene3D" id="3.30.1150.10">
    <property type="match status" value="1"/>
</dbReference>
<name>A0A941IZ70_9BACT</name>
<dbReference type="InterPro" id="IPR037682">
    <property type="entry name" value="TonB_C"/>
</dbReference>
<keyword evidence="3" id="KW-0813">Transport</keyword>
<dbReference type="PANTHER" id="PTHR33446">
    <property type="entry name" value="PROTEIN TONB-RELATED"/>
    <property type="match status" value="1"/>
</dbReference>
<evidence type="ECO:0000256" key="5">
    <source>
        <dbReference type="ARBA" id="ARBA00022519"/>
    </source>
</evidence>
<evidence type="ECO:0000313" key="11">
    <source>
        <dbReference type="EMBL" id="MBR8537179.1"/>
    </source>
</evidence>
<sequence>MKAKKYRHADLENKRGIFFQVGLIVALGASLAAFEWGTTASVPYQPIEDDPFIEVQDIIPITHPEEPKKELPKPKILTEIKLVVDTYDGPDCDPDINSEDTGVSIEIPEIAPEPDAEPSTFYVVEHMPQFPGGQAALLKYIATSIKYPVICVETGITGKVFISFVVNEKGEVVEAKVARSPDANLSAEALRVVNNMPQWTPGRQRDKAVRVAYTIPVNFVLQ</sequence>
<evidence type="ECO:0000259" key="10">
    <source>
        <dbReference type="PROSITE" id="PS52015"/>
    </source>
</evidence>
<dbReference type="Pfam" id="PF03544">
    <property type="entry name" value="TonB_C"/>
    <property type="match status" value="1"/>
</dbReference>
<evidence type="ECO:0000256" key="9">
    <source>
        <dbReference type="ARBA" id="ARBA00023136"/>
    </source>
</evidence>
<dbReference type="FunFam" id="3.30.1150.10:FF:000002">
    <property type="entry name" value="Energy transducer TonB"/>
    <property type="match status" value="1"/>
</dbReference>